<accession>A0A450YVL2</accession>
<name>A0A450YVL2_9GAMM</name>
<proteinExistence type="predicted"/>
<protein>
    <submittedName>
        <fullName evidence="1">Uncharacterized protein</fullName>
    </submittedName>
</protein>
<gene>
    <name evidence="1" type="ORF">BECKTC1821E_GA0114239_10519</name>
</gene>
<dbReference type="AlphaFoldDB" id="A0A450YVL2"/>
<dbReference type="EMBL" id="CAADFT010000051">
    <property type="protein sequence ID" value="VFK45566.1"/>
    <property type="molecule type" value="Genomic_DNA"/>
</dbReference>
<evidence type="ECO:0000313" key="1">
    <source>
        <dbReference type="EMBL" id="VFK45566.1"/>
    </source>
</evidence>
<reference evidence="1" key="1">
    <citation type="submission" date="2019-02" db="EMBL/GenBank/DDBJ databases">
        <authorList>
            <person name="Gruber-Vodicka R. H."/>
            <person name="Seah K. B. B."/>
        </authorList>
    </citation>
    <scope>NUCLEOTIDE SEQUENCE</scope>
    <source>
        <strain evidence="1">BECK_BZ125</strain>
    </source>
</reference>
<organism evidence="1">
    <name type="scientific">Candidatus Kentrum sp. TC</name>
    <dbReference type="NCBI Taxonomy" id="2126339"/>
    <lineage>
        <taxon>Bacteria</taxon>
        <taxon>Pseudomonadati</taxon>
        <taxon>Pseudomonadota</taxon>
        <taxon>Gammaproteobacteria</taxon>
        <taxon>Candidatus Kentrum</taxon>
    </lineage>
</organism>
<sequence length="74" mass="8232">MHTTSPSIHAPGVHIDREFSNPDVILALQHVDENILADILDDAEILDALMHARENGEPTRSADEFFAELRKGLD</sequence>